<evidence type="ECO:0000313" key="2">
    <source>
        <dbReference type="Proteomes" id="UP000011623"/>
    </source>
</evidence>
<proteinExistence type="predicted"/>
<name>M0K2Q3_9EURY</name>
<dbReference type="AlphaFoldDB" id="M0K2Q3"/>
<reference evidence="1 2" key="1">
    <citation type="journal article" date="2014" name="PLoS Genet.">
        <title>Phylogenetically driven sequencing of extremely halophilic archaea reveals strategies for static and dynamic osmo-response.</title>
        <authorList>
            <person name="Becker E.A."/>
            <person name="Seitzer P.M."/>
            <person name="Tritt A."/>
            <person name="Larsen D."/>
            <person name="Krusor M."/>
            <person name="Yao A.I."/>
            <person name="Wu D."/>
            <person name="Madern D."/>
            <person name="Eisen J.A."/>
            <person name="Darling A.E."/>
            <person name="Facciotti M.T."/>
        </authorList>
    </citation>
    <scope>NUCLEOTIDE SEQUENCE [LARGE SCALE GENOMIC DNA]</scope>
    <source>
        <strain evidence="1 2">JCM 13557</strain>
    </source>
</reference>
<evidence type="ECO:0000313" key="1">
    <source>
        <dbReference type="EMBL" id="EMA14140.1"/>
    </source>
</evidence>
<keyword evidence="2" id="KW-1185">Reference proteome</keyword>
<dbReference type="Proteomes" id="UP000011623">
    <property type="component" value="Unassembled WGS sequence"/>
</dbReference>
<protein>
    <submittedName>
        <fullName evidence="1">Uncharacterized protein</fullName>
    </submittedName>
</protein>
<organism evidence="1 2">
    <name type="scientific">Haloarcula amylolytica JCM 13557</name>
    <dbReference type="NCBI Taxonomy" id="1227452"/>
    <lineage>
        <taxon>Archaea</taxon>
        <taxon>Methanobacteriati</taxon>
        <taxon>Methanobacteriota</taxon>
        <taxon>Stenosarchaea group</taxon>
        <taxon>Halobacteria</taxon>
        <taxon>Halobacteriales</taxon>
        <taxon>Haloarculaceae</taxon>
        <taxon>Haloarcula</taxon>
    </lineage>
</organism>
<dbReference type="PATRIC" id="fig|1227452.3.peg.4051"/>
<accession>M0K2Q3</accession>
<comment type="caution">
    <text evidence="1">The sequence shown here is derived from an EMBL/GenBank/DDBJ whole genome shotgun (WGS) entry which is preliminary data.</text>
</comment>
<gene>
    <name evidence="1" type="ORF">C442_20496</name>
</gene>
<sequence length="60" mass="7185">MRYSGRRAVDFNLNRFSNRGRNLFIEQFVNNVFEVDKEAIDRVSRRRLIEATAKPDNRIL</sequence>
<dbReference type="EMBL" id="AOLW01000067">
    <property type="protein sequence ID" value="EMA14140.1"/>
    <property type="molecule type" value="Genomic_DNA"/>
</dbReference>